<protein>
    <submittedName>
        <fullName evidence="1">Uncharacterized protein</fullName>
    </submittedName>
</protein>
<keyword evidence="2" id="KW-1185">Reference proteome</keyword>
<sequence>METDLIHSQIMRAMVVSQIGEGCPFHTIKAAADHYGVHPEQLRMYVRGLRQELEPKMMAAMGVEKVVFYRPVASAALASNNTKDTKEGE</sequence>
<organism evidence="1 2">
    <name type="scientific">Novosphingobium mathurense</name>
    <dbReference type="NCBI Taxonomy" id="428990"/>
    <lineage>
        <taxon>Bacteria</taxon>
        <taxon>Pseudomonadati</taxon>
        <taxon>Pseudomonadota</taxon>
        <taxon>Alphaproteobacteria</taxon>
        <taxon>Sphingomonadales</taxon>
        <taxon>Sphingomonadaceae</taxon>
        <taxon>Novosphingobium</taxon>
    </lineage>
</organism>
<reference evidence="2" key="1">
    <citation type="submission" date="2017-02" db="EMBL/GenBank/DDBJ databases">
        <authorList>
            <person name="Varghese N."/>
            <person name="Submissions S."/>
        </authorList>
    </citation>
    <scope>NUCLEOTIDE SEQUENCE [LARGE SCALE GENOMIC DNA]</scope>
    <source>
        <strain evidence="2">SM117</strain>
    </source>
</reference>
<evidence type="ECO:0000313" key="1">
    <source>
        <dbReference type="EMBL" id="SLK03662.1"/>
    </source>
</evidence>
<dbReference type="AlphaFoldDB" id="A0A1U6I6Q0"/>
<proteinExistence type="predicted"/>
<evidence type="ECO:0000313" key="2">
    <source>
        <dbReference type="Proteomes" id="UP000190989"/>
    </source>
</evidence>
<name>A0A1U6I6Q0_9SPHN</name>
<dbReference type="EMBL" id="FVZE01000004">
    <property type="protein sequence ID" value="SLK03662.1"/>
    <property type="molecule type" value="Genomic_DNA"/>
</dbReference>
<accession>A0A1U6I6Q0</accession>
<dbReference type="Proteomes" id="UP000190989">
    <property type="component" value="Unassembled WGS sequence"/>
</dbReference>
<gene>
    <name evidence="1" type="ORF">SAMN06295987_104274</name>
</gene>
<dbReference type="STRING" id="428990.SAMN06295987_104274"/>
<dbReference type="RefSeq" id="WP_139384011.1">
    <property type="nucleotide sequence ID" value="NZ_FVZE01000004.1"/>
</dbReference>